<dbReference type="EMBL" id="CP045484">
    <property type="protein sequence ID" value="QGR17624.1"/>
    <property type="molecule type" value="Genomic_DNA"/>
</dbReference>
<protein>
    <recommendedName>
        <fullName evidence="3">Transposase</fullName>
    </recommendedName>
</protein>
<sequence length="110" mass="13238">MGVHVESLRADKYYGKSTLKEFPNSTIYLIPKLNALIKGGKRWREMILRFMRNPLEYLEEYFKREKAESLISWIKRKTGWVINKVREERIHLTVLARVIIHDLYWSKALD</sequence>
<keyword evidence="2" id="KW-1185">Reference proteome</keyword>
<gene>
    <name evidence="1" type="ORF">D1869_10835</name>
</gene>
<proteinExistence type="predicted"/>
<organism evidence="1 2">
    <name type="scientific">Sulfurisphaera ohwakuensis</name>
    <dbReference type="NCBI Taxonomy" id="69656"/>
    <lineage>
        <taxon>Archaea</taxon>
        <taxon>Thermoproteota</taxon>
        <taxon>Thermoprotei</taxon>
        <taxon>Sulfolobales</taxon>
        <taxon>Sulfolobaceae</taxon>
        <taxon>Sulfurisphaera</taxon>
    </lineage>
</organism>
<evidence type="ECO:0000313" key="1">
    <source>
        <dbReference type="EMBL" id="QGR17624.1"/>
    </source>
</evidence>
<reference evidence="1 2" key="1">
    <citation type="submission" date="2019-10" db="EMBL/GenBank/DDBJ databases">
        <title>Genome Sequences from Six Type Strain Members of the Archaeal Family Sulfolobaceae: Acidianus ambivalens, Acidianus infernus, Metallosphaera prunae, Stygiolobus azoricus, Sulfolobus metallicus, and Sulfurisphaera ohwakuensis.</title>
        <authorList>
            <person name="Counts J.A."/>
            <person name="Kelly R.M."/>
        </authorList>
    </citation>
    <scope>NUCLEOTIDE SEQUENCE [LARGE SCALE GENOMIC DNA]</scope>
    <source>
        <strain evidence="1 2">TA-1</strain>
    </source>
</reference>
<evidence type="ECO:0008006" key="3">
    <source>
        <dbReference type="Google" id="ProtNLM"/>
    </source>
</evidence>
<dbReference type="Proteomes" id="UP000427373">
    <property type="component" value="Chromosome"/>
</dbReference>
<name>A0A650CID2_SULOH</name>
<dbReference type="KEGG" id="soh:D1869_10835"/>
<accession>A0A650CID2</accession>
<evidence type="ECO:0000313" key="2">
    <source>
        <dbReference type="Proteomes" id="UP000427373"/>
    </source>
</evidence>
<dbReference type="AlphaFoldDB" id="A0A650CID2"/>